<sequence>MKITQSAPSYDELEALFVNNDALQRIEASLNRFNPIKVMKMEGMEIRHSAILAWLLNPKETHGLGDHFLRAFLSEAIKGDSGKKPNALQISQSDMRDADVRCEWNNIDIFILSPQNRWAFIVENKVHSRQHKGQLTKYRERIMELFRAQSTTQASVSTIDIRGVFLTLHEEIAEDTEYTSIKYNKICSFLKRYLEQEAYLLSPEVTTFLTHYLHILEELTGMSKERSEMENLARQLYRDHKKVLDFVIEHGSGSDFALAVHRVFGDNPKRAEQVIIGDTKYIYSGLTKSNVSFLPFSWFEALDGINRQWPGCESWWGGYPFIVWAEIGAGDDGTKGHIKLNAEVGPISDYEIRKGIIDAIKAAAIEKGIARIQFQNGAVDKGRLYSKFLRKNTIVINDVHDTDEIEQKLKLLLADFNPEFDLVASIIPEFLHYGKRKS</sequence>
<dbReference type="Pfam" id="PF14281">
    <property type="entry name" value="PDDEXK_4"/>
    <property type="match status" value="1"/>
</dbReference>
<evidence type="ECO:0000313" key="2">
    <source>
        <dbReference type="Proteomes" id="UP001597263"/>
    </source>
</evidence>
<proteinExistence type="predicted"/>
<comment type="caution">
    <text evidence="1">The sequence shown here is derived from an EMBL/GenBank/DDBJ whole genome shotgun (WGS) entry which is preliminary data.</text>
</comment>
<gene>
    <name evidence="1" type="ORF">ACFQ35_01275</name>
</gene>
<evidence type="ECO:0000313" key="1">
    <source>
        <dbReference type="EMBL" id="MFD1225823.1"/>
    </source>
</evidence>
<dbReference type="RefSeq" id="WP_289387797.1">
    <property type="nucleotide sequence ID" value="NZ_JAUCBM010000006.1"/>
</dbReference>
<keyword evidence="2" id="KW-1185">Reference proteome</keyword>
<dbReference type="Proteomes" id="UP001597263">
    <property type="component" value="Unassembled WGS sequence"/>
</dbReference>
<organism evidence="1 2">
    <name type="scientific">Pseudochrobactrum kiredjianiae</name>
    <dbReference type="NCBI Taxonomy" id="386305"/>
    <lineage>
        <taxon>Bacteria</taxon>
        <taxon>Pseudomonadati</taxon>
        <taxon>Pseudomonadota</taxon>
        <taxon>Alphaproteobacteria</taxon>
        <taxon>Hyphomicrobiales</taxon>
        <taxon>Brucellaceae</taxon>
        <taxon>Pseudochrobactrum</taxon>
    </lineage>
</organism>
<dbReference type="InterPro" id="IPR029470">
    <property type="entry name" value="PDDEXK_4"/>
</dbReference>
<reference evidence="2" key="1">
    <citation type="journal article" date="2019" name="Int. J. Syst. Evol. Microbiol.">
        <title>The Global Catalogue of Microorganisms (GCM) 10K type strain sequencing project: providing services to taxonomists for standard genome sequencing and annotation.</title>
        <authorList>
            <consortium name="The Broad Institute Genomics Platform"/>
            <consortium name="The Broad Institute Genome Sequencing Center for Infectious Disease"/>
            <person name="Wu L."/>
            <person name="Ma J."/>
        </authorList>
    </citation>
    <scope>NUCLEOTIDE SEQUENCE [LARGE SCALE GENOMIC DNA]</scope>
    <source>
        <strain evidence="2">CCUG 49584</strain>
    </source>
</reference>
<protein>
    <submittedName>
        <fullName evidence="1">PD-(D/E)XK nuclease family protein</fullName>
    </submittedName>
</protein>
<accession>A0ABW3UYQ1</accession>
<name>A0ABW3UYQ1_9HYPH</name>
<dbReference type="EMBL" id="JBHTMA010000002">
    <property type="protein sequence ID" value="MFD1225823.1"/>
    <property type="molecule type" value="Genomic_DNA"/>
</dbReference>